<keyword evidence="2" id="KW-0472">Membrane</keyword>
<dbReference type="EMBL" id="HBNS01031891">
    <property type="protein sequence ID" value="CAE4626413.1"/>
    <property type="molecule type" value="Transcribed_RNA"/>
</dbReference>
<accession>A0A7S4V5X5</accession>
<feature type="region of interest" description="Disordered" evidence="1">
    <location>
        <begin position="1"/>
        <end position="61"/>
    </location>
</feature>
<keyword evidence="2" id="KW-1133">Transmembrane helix</keyword>
<feature type="region of interest" description="Disordered" evidence="1">
    <location>
        <begin position="174"/>
        <end position="221"/>
    </location>
</feature>
<dbReference type="InterPro" id="IPR027417">
    <property type="entry name" value="P-loop_NTPase"/>
</dbReference>
<protein>
    <recommendedName>
        <fullName evidence="4">Sulfotransferase domain-containing protein</fullName>
    </recommendedName>
</protein>
<feature type="compositionally biased region" description="Polar residues" evidence="1">
    <location>
        <begin position="184"/>
        <end position="202"/>
    </location>
</feature>
<dbReference type="Gene3D" id="3.40.50.300">
    <property type="entry name" value="P-loop containing nucleotide triphosphate hydrolases"/>
    <property type="match status" value="1"/>
</dbReference>
<evidence type="ECO:0008006" key="4">
    <source>
        <dbReference type="Google" id="ProtNLM"/>
    </source>
</evidence>
<name>A0A7S4V5X5_9STRA</name>
<dbReference type="PANTHER" id="PTHR32301">
    <property type="entry name" value="COUNTIN RECEPTOR CNR3-RELATED"/>
    <property type="match status" value="1"/>
</dbReference>
<evidence type="ECO:0000313" key="3">
    <source>
        <dbReference type="EMBL" id="CAE4626413.1"/>
    </source>
</evidence>
<feature type="compositionally biased region" description="Basic residues" evidence="1">
    <location>
        <begin position="46"/>
        <end position="61"/>
    </location>
</feature>
<keyword evidence="2" id="KW-0812">Transmembrane</keyword>
<feature type="compositionally biased region" description="Low complexity" evidence="1">
    <location>
        <begin position="210"/>
        <end position="220"/>
    </location>
</feature>
<gene>
    <name evidence="3" type="ORF">DBRI00130_LOCUS24986</name>
</gene>
<evidence type="ECO:0000256" key="1">
    <source>
        <dbReference type="SAM" id="MobiDB-lite"/>
    </source>
</evidence>
<feature type="transmembrane region" description="Helical" evidence="2">
    <location>
        <begin position="113"/>
        <end position="132"/>
    </location>
</feature>
<dbReference type="SUPFAM" id="SSF52540">
    <property type="entry name" value="P-loop containing nucleoside triphosphate hydrolases"/>
    <property type="match status" value="1"/>
</dbReference>
<dbReference type="AlphaFoldDB" id="A0A7S4V5X5"/>
<organism evidence="3">
    <name type="scientific">Ditylum brightwellii</name>
    <dbReference type="NCBI Taxonomy" id="49249"/>
    <lineage>
        <taxon>Eukaryota</taxon>
        <taxon>Sar</taxon>
        <taxon>Stramenopiles</taxon>
        <taxon>Ochrophyta</taxon>
        <taxon>Bacillariophyta</taxon>
        <taxon>Mediophyceae</taxon>
        <taxon>Lithodesmiophycidae</taxon>
        <taxon>Lithodesmiales</taxon>
        <taxon>Lithodesmiaceae</taxon>
        <taxon>Ditylum</taxon>
    </lineage>
</organism>
<reference evidence="3" key="1">
    <citation type="submission" date="2021-01" db="EMBL/GenBank/DDBJ databases">
        <authorList>
            <person name="Corre E."/>
            <person name="Pelletier E."/>
            <person name="Niang G."/>
            <person name="Scheremetjew M."/>
            <person name="Finn R."/>
            <person name="Kale V."/>
            <person name="Holt S."/>
            <person name="Cochrane G."/>
            <person name="Meng A."/>
            <person name="Brown T."/>
            <person name="Cohen L."/>
        </authorList>
    </citation>
    <scope>NUCLEOTIDE SEQUENCE</scope>
    <source>
        <strain evidence="3">GSO104</strain>
    </source>
</reference>
<evidence type="ECO:0000256" key="2">
    <source>
        <dbReference type="SAM" id="Phobius"/>
    </source>
</evidence>
<dbReference type="PANTHER" id="PTHR32301:SF6">
    <property type="entry name" value="GOLVESIN-RELATED"/>
    <property type="match status" value="1"/>
</dbReference>
<dbReference type="InterPro" id="IPR053259">
    <property type="entry name" value="Golvesin-related_Golgi"/>
</dbReference>
<proteinExistence type="predicted"/>
<feature type="compositionally biased region" description="Acidic residues" evidence="1">
    <location>
        <begin position="10"/>
        <end position="20"/>
    </location>
</feature>
<sequence>MKGLYYSDSEKDDDDDEEEESLIHSTASGRSRDRFPSSPMQAKSGKSGRKGKKSAAGGKKKRMARFEIEQMLYERGGVLDLDAPAPQSNCARYCGSSRGENKRDVESKRDDQVFWTLSVFLLCIMAGAFVGLKHDTLLSSGTSKNVDSAHKVNSGAFTDTGEYDKFLRVAPKDVPKVKPKHYPSKTSAQSTLSSTGVAATSEKSNEKPETATSASSSTAAEDFVREHQHIEQEHHSDTVLSTLGSYVQDGDGEQQLYYQKDVDVPLFWHIPRSGGTTLQDIFGSCLGLTIANNVGVLDGHNSDESIQTFRYGEGATYVNVDTTSKEGLIRAKKLGLVQSNLADVVVTPYLYESADLFNDLPEETEKKGRCFTILRHPIERAMSVFFYLQSTSEELKFRLMTIEEYAESAYCEENWMVRFLTNKMSDPITEDDLEIAKTILEHKCLVGFLDKLAESMGRFEKYFGWSNINTDGGQQCGREKMITEGDNVHKHPHYEHYSRVWSLLEEKNKYDMKLYDHAEKIFLNQAFLTQG</sequence>